<proteinExistence type="predicted"/>
<name>A0A7J7UDC1_MYOMY</name>
<comment type="caution">
    <text evidence="2">The sequence shown here is derived from an EMBL/GenBank/DDBJ whole genome shotgun (WGS) entry which is preliminary data.</text>
</comment>
<dbReference type="Proteomes" id="UP000527355">
    <property type="component" value="Unassembled WGS sequence"/>
</dbReference>
<keyword evidence="3" id="KW-1185">Reference proteome</keyword>
<evidence type="ECO:0000313" key="3">
    <source>
        <dbReference type="Proteomes" id="UP000527355"/>
    </source>
</evidence>
<gene>
    <name evidence="2" type="ORF">mMyoMyo1_008806</name>
</gene>
<dbReference type="EMBL" id="JABWUV010000013">
    <property type="protein sequence ID" value="KAF6310762.1"/>
    <property type="molecule type" value="Genomic_DNA"/>
</dbReference>
<keyword evidence="1" id="KW-0472">Membrane</keyword>
<evidence type="ECO:0000256" key="1">
    <source>
        <dbReference type="SAM" id="Phobius"/>
    </source>
</evidence>
<sequence>MQRCRAPRAALDARWAMSRATCGCARSRGGAGCRRQGVPAAPHSSVRPGLLPSAVTSRGRTRVRGCATGWRGMASFAGRKRRQSEVGQVRKGDRTAPDDGYHGLWALQTSWELESWPLLLGPLSSGLFLFYFLKYICIDFRKEGKERETSMMRENH</sequence>
<reference evidence="2 3" key="1">
    <citation type="journal article" date="2020" name="Nature">
        <title>Six reference-quality genomes reveal evolution of bat adaptations.</title>
        <authorList>
            <person name="Jebb D."/>
            <person name="Huang Z."/>
            <person name="Pippel M."/>
            <person name="Hughes G.M."/>
            <person name="Lavrichenko K."/>
            <person name="Devanna P."/>
            <person name="Winkler S."/>
            <person name="Jermiin L.S."/>
            <person name="Skirmuntt E.C."/>
            <person name="Katzourakis A."/>
            <person name="Burkitt-Gray L."/>
            <person name="Ray D.A."/>
            <person name="Sullivan K.A.M."/>
            <person name="Roscito J.G."/>
            <person name="Kirilenko B.M."/>
            <person name="Davalos L.M."/>
            <person name="Corthals A.P."/>
            <person name="Power M.L."/>
            <person name="Jones G."/>
            <person name="Ransome R.D."/>
            <person name="Dechmann D.K.N."/>
            <person name="Locatelli A.G."/>
            <person name="Puechmaille S.J."/>
            <person name="Fedrigo O."/>
            <person name="Jarvis E.D."/>
            <person name="Hiller M."/>
            <person name="Vernes S.C."/>
            <person name="Myers E.W."/>
            <person name="Teeling E.C."/>
        </authorList>
    </citation>
    <scope>NUCLEOTIDE SEQUENCE [LARGE SCALE GENOMIC DNA]</scope>
    <source>
        <strain evidence="2">MMyoMyo1</strain>
        <tissue evidence="2">Flight muscle</tissue>
    </source>
</reference>
<keyword evidence="1" id="KW-0812">Transmembrane</keyword>
<evidence type="ECO:0000313" key="2">
    <source>
        <dbReference type="EMBL" id="KAF6310762.1"/>
    </source>
</evidence>
<protein>
    <submittedName>
        <fullName evidence="2">Uncharacterized protein</fullName>
    </submittedName>
</protein>
<feature type="transmembrane region" description="Helical" evidence="1">
    <location>
        <begin position="116"/>
        <end position="137"/>
    </location>
</feature>
<organism evidence="2 3">
    <name type="scientific">Myotis myotis</name>
    <name type="common">Greater mouse-eared bat</name>
    <name type="synonym">Vespertilio myotis</name>
    <dbReference type="NCBI Taxonomy" id="51298"/>
    <lineage>
        <taxon>Eukaryota</taxon>
        <taxon>Metazoa</taxon>
        <taxon>Chordata</taxon>
        <taxon>Craniata</taxon>
        <taxon>Vertebrata</taxon>
        <taxon>Euteleostomi</taxon>
        <taxon>Mammalia</taxon>
        <taxon>Eutheria</taxon>
        <taxon>Laurasiatheria</taxon>
        <taxon>Chiroptera</taxon>
        <taxon>Yangochiroptera</taxon>
        <taxon>Vespertilionidae</taxon>
        <taxon>Myotis</taxon>
    </lineage>
</organism>
<keyword evidence="1" id="KW-1133">Transmembrane helix</keyword>
<dbReference type="AlphaFoldDB" id="A0A7J7UDC1"/>
<accession>A0A7J7UDC1</accession>